<organism evidence="2 3">
    <name type="scientific">Phialocephala subalpina</name>
    <dbReference type="NCBI Taxonomy" id="576137"/>
    <lineage>
        <taxon>Eukaryota</taxon>
        <taxon>Fungi</taxon>
        <taxon>Dikarya</taxon>
        <taxon>Ascomycota</taxon>
        <taxon>Pezizomycotina</taxon>
        <taxon>Leotiomycetes</taxon>
        <taxon>Helotiales</taxon>
        <taxon>Mollisiaceae</taxon>
        <taxon>Phialocephala</taxon>
        <taxon>Phialocephala fortinii species complex</taxon>
    </lineage>
</organism>
<protein>
    <recommendedName>
        <fullName evidence="1">Heterokaryon incompatibility domain-containing protein</fullName>
    </recommendedName>
</protein>
<dbReference type="InterPro" id="IPR052895">
    <property type="entry name" value="HetReg/Transcr_Mod"/>
</dbReference>
<dbReference type="Pfam" id="PF06985">
    <property type="entry name" value="HET"/>
    <property type="match status" value="1"/>
</dbReference>
<dbReference type="OrthoDB" id="5416609at2759"/>
<evidence type="ECO:0000313" key="3">
    <source>
        <dbReference type="Proteomes" id="UP000184330"/>
    </source>
</evidence>
<dbReference type="PANTHER" id="PTHR24148">
    <property type="entry name" value="ANKYRIN REPEAT DOMAIN-CONTAINING PROTEIN 39 HOMOLOG-RELATED"/>
    <property type="match status" value="1"/>
</dbReference>
<dbReference type="EMBL" id="FJOG01000060">
    <property type="protein sequence ID" value="CZR68827.1"/>
    <property type="molecule type" value="Genomic_DNA"/>
</dbReference>
<dbReference type="InterPro" id="IPR010730">
    <property type="entry name" value="HET"/>
</dbReference>
<feature type="domain" description="Heterokaryon incompatibility" evidence="1">
    <location>
        <begin position="62"/>
        <end position="224"/>
    </location>
</feature>
<dbReference type="PANTHER" id="PTHR24148:SF73">
    <property type="entry name" value="HET DOMAIN PROTEIN (AFU_ORTHOLOGUE AFUA_8G01020)"/>
    <property type="match status" value="1"/>
</dbReference>
<evidence type="ECO:0000313" key="2">
    <source>
        <dbReference type="EMBL" id="CZR68827.1"/>
    </source>
</evidence>
<reference evidence="2 3" key="1">
    <citation type="submission" date="2016-03" db="EMBL/GenBank/DDBJ databases">
        <authorList>
            <person name="Ploux O."/>
        </authorList>
    </citation>
    <scope>NUCLEOTIDE SEQUENCE [LARGE SCALE GENOMIC DNA]</scope>
    <source>
        <strain evidence="2 3">UAMH 11012</strain>
    </source>
</reference>
<dbReference type="Pfam" id="PF26639">
    <property type="entry name" value="Het-6_barrel"/>
    <property type="match status" value="1"/>
</dbReference>
<dbReference type="AlphaFoldDB" id="A0A1L7XUZ9"/>
<name>A0A1L7XUZ9_9HELO</name>
<sequence>MKSWVQRAIGQGQSSLRATPSQPKEYIYRPLESHKHIRVLSCSSDGKICSLQHESLDNVVPYFAMSYAWGDPETTSHMIVDGKILRISKNLSEFLSEWFKRPDRARGTRIWIDAICINQQDLIEKSQQVMLMKVIYETSYQVIVWLGKPADDSELAMAQMLKWGKLLEDLIAIRGDDDPNLAQLFQNAVGPLKAIPGTELYRACKAIHKFFLRPWWYRAWIAQEGSCPKKTRWLWTGGQDSIDLGWLSVIAALFLSLAVAENPGFDNYAEDLSCAIGPINSLRVARRKGRQMSLIQVLGKLPRFSCTKPQDKIYVAVGLATIPSVSTVPADELVPDYTKPVRAVYMEAVSAILCRSDKQCLLSFLGQVKIPGQDWLPTWKVNKLEYSMFGVYWDGEMAIGAYNPCSDVWTDVHIQDSVLKVSGLCFDTVDKVYPVFREMTHVPEETILRFWMPSNPRDSYPSSGTVEEAFYHTLVADLKIGPSKDGFSRGVSFDWELAAKSDSELDLEATRKRDEMLASLRVVCWARRLFWTSNGYIGIGPPSMKRNDMVCVLGGGQVLYILRQEEPDVFTFVGECYLHGMMDGQAMKYHDDGTPDFREFQIR</sequence>
<keyword evidence="3" id="KW-1185">Reference proteome</keyword>
<gene>
    <name evidence="2" type="ORF">PAC_18727</name>
</gene>
<dbReference type="Proteomes" id="UP000184330">
    <property type="component" value="Unassembled WGS sequence"/>
</dbReference>
<proteinExistence type="predicted"/>
<accession>A0A1L7XUZ9</accession>
<dbReference type="STRING" id="576137.A0A1L7XUZ9"/>
<evidence type="ECO:0000259" key="1">
    <source>
        <dbReference type="Pfam" id="PF06985"/>
    </source>
</evidence>